<evidence type="ECO:0000256" key="2">
    <source>
        <dbReference type="ARBA" id="ARBA00022803"/>
    </source>
</evidence>
<feature type="domain" description="SPOR" evidence="5">
    <location>
        <begin position="526"/>
        <end position="606"/>
    </location>
</feature>
<name>A0A396RWG3_9SPHN</name>
<dbReference type="SMART" id="SM00028">
    <property type="entry name" value="TPR"/>
    <property type="match status" value="3"/>
</dbReference>
<dbReference type="PROSITE" id="PS51724">
    <property type="entry name" value="SPOR"/>
    <property type="match status" value="1"/>
</dbReference>
<protein>
    <submittedName>
        <fullName evidence="6">SPOR domain-containing protein</fullName>
    </submittedName>
</protein>
<evidence type="ECO:0000313" key="7">
    <source>
        <dbReference type="Proteomes" id="UP000266693"/>
    </source>
</evidence>
<dbReference type="PANTHER" id="PTHR45586:SF14">
    <property type="entry name" value="TETRATRICOPEPTIDE TPR_2 REPEAT PROTEIN"/>
    <property type="match status" value="1"/>
</dbReference>
<dbReference type="InterPro" id="IPR019734">
    <property type="entry name" value="TPR_rpt"/>
</dbReference>
<evidence type="ECO:0000313" key="6">
    <source>
        <dbReference type="EMBL" id="RHW18041.1"/>
    </source>
</evidence>
<feature type="region of interest" description="Disordered" evidence="3">
    <location>
        <begin position="255"/>
        <end position="442"/>
    </location>
</feature>
<dbReference type="PANTHER" id="PTHR45586">
    <property type="entry name" value="TPR REPEAT-CONTAINING PROTEIN PA4667"/>
    <property type="match status" value="1"/>
</dbReference>
<evidence type="ECO:0000256" key="1">
    <source>
        <dbReference type="ARBA" id="ARBA00022737"/>
    </source>
</evidence>
<feature type="compositionally biased region" description="Low complexity" evidence="3">
    <location>
        <begin position="333"/>
        <end position="424"/>
    </location>
</feature>
<dbReference type="AlphaFoldDB" id="A0A396RWG3"/>
<dbReference type="OrthoDB" id="7398646at2"/>
<keyword evidence="1" id="KW-0677">Repeat</keyword>
<sequence>MHIRKIRLLSAGALVLALPATSLLAQGTPGEIVQQINPEADRLAQDMKILAADPKNVPALISAGRGALAMGDPNGALSFFLRAQDVSPNNGQAKAGMASALVELERPGEALRLFDEATRHGVAEVEIAADRGLAYDLVGDQARAQRDYAMALARRPDDEVTRRYALSLGISNRRAEAMALLDPLLRKQDRAAWRSRAFILAMTGDEGGAAKIAEQTLPASMAQMLRPYFDKLEDLDGGERAFAVHYGHLGGDAARLARQSAPRPAGPVIAAATAPPPRPAAAAPTRMANADTSQPTRTEQRAAERTARQASRTAPAPAIAPGRVAAPTPSPAPARTATPAPTAVRSAAAPAASSTTPAPTPARNASPQTVAAQQPAAPAVASRPTPTPAPTATRIASAPTTVYGPPASAAKPTLRAAAPAASAPTPSPAPAPPATRSAAVPATPAARTDLLASIIAGIDIPQAELAARPAASLEDVARVQAEERRAARAARAREEAAAKKAAEAKAAADAAAAKKKADAEAAAKKKAAPERYWVQIATGANPAALARDFKKMVARAPVLKGQDAWTARFGGTRRMLVGPFGSEREAIAFMSKAKAAGVDGYNWTSPEGAEVEKLPPA</sequence>
<dbReference type="Gene3D" id="1.25.40.10">
    <property type="entry name" value="Tetratricopeptide repeat domain"/>
    <property type="match status" value="1"/>
</dbReference>
<dbReference type="Pfam" id="PF14559">
    <property type="entry name" value="TPR_19"/>
    <property type="match status" value="1"/>
</dbReference>
<reference evidence="6 7" key="1">
    <citation type="submission" date="2018-08" db="EMBL/GenBank/DDBJ databases">
        <title>The multiple taxonomic identification of Sphingomonas gilva.</title>
        <authorList>
            <person name="Zhu D."/>
            <person name="Zheng S."/>
        </authorList>
    </citation>
    <scope>NUCLEOTIDE SEQUENCE [LARGE SCALE GENOMIC DNA]</scope>
    <source>
        <strain evidence="6 7">ZDH117</strain>
    </source>
</reference>
<keyword evidence="2" id="KW-0802">TPR repeat</keyword>
<dbReference type="Proteomes" id="UP000266693">
    <property type="component" value="Unassembled WGS sequence"/>
</dbReference>
<keyword evidence="7" id="KW-1185">Reference proteome</keyword>
<feature type="compositionally biased region" description="Basic and acidic residues" evidence="3">
    <location>
        <begin position="298"/>
        <end position="307"/>
    </location>
</feature>
<feature type="signal peptide" evidence="4">
    <location>
        <begin position="1"/>
        <end position="25"/>
    </location>
</feature>
<dbReference type="InterPro" id="IPR036680">
    <property type="entry name" value="SPOR-like_sf"/>
</dbReference>
<dbReference type="Pfam" id="PF05036">
    <property type="entry name" value="SPOR"/>
    <property type="match status" value="1"/>
</dbReference>
<dbReference type="InterPro" id="IPR051012">
    <property type="entry name" value="CellSynth/LPSAsmb/PSIAsmb"/>
</dbReference>
<evidence type="ECO:0000256" key="3">
    <source>
        <dbReference type="SAM" id="MobiDB-lite"/>
    </source>
</evidence>
<proteinExistence type="predicted"/>
<evidence type="ECO:0000256" key="4">
    <source>
        <dbReference type="SAM" id="SignalP"/>
    </source>
</evidence>
<accession>A0A396RWG3</accession>
<dbReference type="SUPFAM" id="SSF48452">
    <property type="entry name" value="TPR-like"/>
    <property type="match status" value="1"/>
</dbReference>
<dbReference type="PRINTS" id="PR01217">
    <property type="entry name" value="PRICHEXTENSN"/>
</dbReference>
<dbReference type="InterPro" id="IPR011990">
    <property type="entry name" value="TPR-like_helical_dom_sf"/>
</dbReference>
<keyword evidence="4" id="KW-0732">Signal</keyword>
<feature type="chain" id="PRO_5017294994" evidence="4">
    <location>
        <begin position="26"/>
        <end position="617"/>
    </location>
</feature>
<feature type="compositionally biased region" description="Low complexity" evidence="3">
    <location>
        <begin position="280"/>
        <end position="292"/>
    </location>
</feature>
<dbReference type="InterPro" id="IPR007730">
    <property type="entry name" value="SPOR-like_dom"/>
</dbReference>
<organism evidence="6 7">
    <name type="scientific">Sphingomonas gilva</name>
    <dbReference type="NCBI Taxonomy" id="2305907"/>
    <lineage>
        <taxon>Bacteria</taxon>
        <taxon>Pseudomonadati</taxon>
        <taxon>Pseudomonadota</taxon>
        <taxon>Alphaproteobacteria</taxon>
        <taxon>Sphingomonadales</taxon>
        <taxon>Sphingomonadaceae</taxon>
        <taxon>Sphingomonas</taxon>
    </lineage>
</organism>
<evidence type="ECO:0000259" key="5">
    <source>
        <dbReference type="PROSITE" id="PS51724"/>
    </source>
</evidence>
<dbReference type="EMBL" id="QWLV01000002">
    <property type="protein sequence ID" value="RHW18041.1"/>
    <property type="molecule type" value="Genomic_DNA"/>
</dbReference>
<comment type="caution">
    <text evidence="6">The sequence shown here is derived from an EMBL/GenBank/DDBJ whole genome shotgun (WGS) entry which is preliminary data.</text>
</comment>
<gene>
    <name evidence="6" type="ORF">D1610_05970</name>
</gene>
<dbReference type="RefSeq" id="WP_118863233.1">
    <property type="nucleotide sequence ID" value="NZ_QWLV01000002.1"/>
</dbReference>
<dbReference type="SUPFAM" id="SSF110997">
    <property type="entry name" value="Sporulation related repeat"/>
    <property type="match status" value="1"/>
</dbReference>
<dbReference type="GO" id="GO:0042834">
    <property type="term" value="F:peptidoglycan binding"/>
    <property type="evidence" value="ECO:0007669"/>
    <property type="project" value="InterPro"/>
</dbReference>